<dbReference type="GO" id="GO:0006310">
    <property type="term" value="P:DNA recombination"/>
    <property type="evidence" value="ECO:0007669"/>
    <property type="project" value="TreeGrafter"/>
</dbReference>
<evidence type="ECO:0000256" key="6">
    <source>
        <dbReference type="ARBA" id="ARBA00022839"/>
    </source>
</evidence>
<evidence type="ECO:0000256" key="3">
    <source>
        <dbReference type="ARBA" id="ARBA00022763"/>
    </source>
</evidence>
<dbReference type="GO" id="GO:0008854">
    <property type="term" value="F:exodeoxyribonuclease V activity"/>
    <property type="evidence" value="ECO:0007669"/>
    <property type="project" value="UniProtKB-EC"/>
</dbReference>
<dbReference type="GO" id="GO:0003677">
    <property type="term" value="F:DNA binding"/>
    <property type="evidence" value="ECO:0007669"/>
    <property type="project" value="UniProtKB-KW"/>
</dbReference>
<keyword evidence="9" id="KW-0234">DNA repair</keyword>
<evidence type="ECO:0000256" key="2">
    <source>
        <dbReference type="ARBA" id="ARBA00022741"/>
    </source>
</evidence>
<keyword evidence="6" id="KW-0269">Exonuclease</keyword>
<dbReference type="PANTHER" id="PTHR30591:SF1">
    <property type="entry name" value="RECBCD ENZYME SUBUNIT RECC"/>
    <property type="match status" value="1"/>
</dbReference>
<organism evidence="10 11">
    <name type="scientific">Rodentibacter pneumotropicus</name>
    <dbReference type="NCBI Taxonomy" id="758"/>
    <lineage>
        <taxon>Bacteria</taxon>
        <taxon>Pseudomonadati</taxon>
        <taxon>Pseudomonadota</taxon>
        <taxon>Gammaproteobacteria</taxon>
        <taxon>Pasteurellales</taxon>
        <taxon>Pasteurellaceae</taxon>
        <taxon>Rodentibacter</taxon>
    </lineage>
</organism>
<keyword evidence="2" id="KW-0547">Nucleotide-binding</keyword>
<dbReference type="Pfam" id="PF04257">
    <property type="entry name" value="Exonuc_V_gamma"/>
    <property type="match status" value="1"/>
</dbReference>
<keyword evidence="1" id="KW-0540">Nuclease</keyword>
<dbReference type="GO" id="GO:0004386">
    <property type="term" value="F:helicase activity"/>
    <property type="evidence" value="ECO:0007669"/>
    <property type="project" value="UniProtKB-KW"/>
</dbReference>
<evidence type="ECO:0000256" key="9">
    <source>
        <dbReference type="ARBA" id="ARBA00023204"/>
    </source>
</evidence>
<reference evidence="10 11" key="1">
    <citation type="submission" date="2018-12" db="EMBL/GenBank/DDBJ databases">
        <authorList>
            <consortium name="Pathogen Informatics"/>
        </authorList>
    </citation>
    <scope>NUCLEOTIDE SEQUENCE [LARGE SCALE GENOMIC DNA]</scope>
    <source>
        <strain evidence="10 11">NCTC8284</strain>
    </source>
</reference>
<keyword evidence="7" id="KW-0067">ATP-binding</keyword>
<evidence type="ECO:0000313" key="10">
    <source>
        <dbReference type="EMBL" id="VEH67471.1"/>
    </source>
</evidence>
<dbReference type="InterPro" id="IPR027417">
    <property type="entry name" value="P-loop_NTPase"/>
</dbReference>
<sequence length="144" mass="16591">MQQGLVETTYHNEHLQTGNPLLAAWGKMGRDFLYTLIRDEERIPTYSVNAYEEISASTLLGQLQSHILHLENQPLNIEKNDRSLTVHACHSAMREVEVLQDYLLHLFNQEPTLTPKDVVMMVADINQYTPYIQAVFGQKMVKHL</sequence>
<dbReference type="Gene3D" id="3.40.50.10930">
    <property type="match status" value="1"/>
</dbReference>
<evidence type="ECO:0000256" key="5">
    <source>
        <dbReference type="ARBA" id="ARBA00022806"/>
    </source>
</evidence>
<evidence type="ECO:0000256" key="1">
    <source>
        <dbReference type="ARBA" id="ARBA00022722"/>
    </source>
</evidence>
<name>A0A448MQQ9_9PAST</name>
<keyword evidence="3" id="KW-0227">DNA damage</keyword>
<dbReference type="PANTHER" id="PTHR30591">
    <property type="entry name" value="RECBCD ENZYME SUBUNIT RECC"/>
    <property type="match status" value="1"/>
</dbReference>
<proteinExistence type="predicted"/>
<evidence type="ECO:0000256" key="8">
    <source>
        <dbReference type="ARBA" id="ARBA00023125"/>
    </source>
</evidence>
<evidence type="ECO:0000256" key="4">
    <source>
        <dbReference type="ARBA" id="ARBA00022801"/>
    </source>
</evidence>
<dbReference type="GO" id="GO:0006281">
    <property type="term" value="P:DNA repair"/>
    <property type="evidence" value="ECO:0007669"/>
    <property type="project" value="UniProtKB-KW"/>
</dbReference>
<gene>
    <name evidence="10" type="primary">recC_2</name>
    <name evidence="10" type="ORF">NCTC8284_02668</name>
</gene>
<evidence type="ECO:0000256" key="7">
    <source>
        <dbReference type="ARBA" id="ARBA00022840"/>
    </source>
</evidence>
<dbReference type="EMBL" id="LR134405">
    <property type="protein sequence ID" value="VEH67471.1"/>
    <property type="molecule type" value="Genomic_DNA"/>
</dbReference>
<dbReference type="SUPFAM" id="SSF52540">
    <property type="entry name" value="P-loop containing nucleoside triphosphate hydrolases"/>
    <property type="match status" value="2"/>
</dbReference>
<dbReference type="Proteomes" id="UP000278733">
    <property type="component" value="Chromosome"/>
</dbReference>
<keyword evidence="5" id="KW-0347">Helicase</keyword>
<dbReference type="AlphaFoldDB" id="A0A448MQQ9"/>
<keyword evidence="4 10" id="KW-0378">Hydrolase</keyword>
<dbReference type="GO" id="GO:0005524">
    <property type="term" value="F:ATP binding"/>
    <property type="evidence" value="ECO:0007669"/>
    <property type="project" value="UniProtKB-KW"/>
</dbReference>
<keyword evidence="8" id="KW-0238">DNA-binding</keyword>
<accession>A0A448MQQ9</accession>
<evidence type="ECO:0000313" key="11">
    <source>
        <dbReference type="Proteomes" id="UP000278733"/>
    </source>
</evidence>
<dbReference type="Gene3D" id="3.40.50.300">
    <property type="entry name" value="P-loop containing nucleotide triphosphate hydrolases"/>
    <property type="match status" value="1"/>
</dbReference>
<dbReference type="KEGG" id="rpne:NCTC8284_02668"/>
<protein>
    <submittedName>
        <fullName evidence="10">Exodeoxyribonuclease V gamma subunit</fullName>
        <ecNumber evidence="10">3.1.11.5</ecNumber>
    </submittedName>
</protein>
<dbReference type="EC" id="3.1.11.5" evidence="10"/>